<evidence type="ECO:0000256" key="3">
    <source>
        <dbReference type="ARBA" id="ARBA00022603"/>
    </source>
</evidence>
<dbReference type="SUPFAM" id="SSF53335">
    <property type="entry name" value="S-adenosyl-L-methionine-dependent methyltransferases"/>
    <property type="match status" value="1"/>
</dbReference>
<dbReference type="InterPro" id="IPR029063">
    <property type="entry name" value="SAM-dependent_MTases_sf"/>
</dbReference>
<feature type="compositionally biased region" description="Low complexity" evidence="8">
    <location>
        <begin position="260"/>
        <end position="276"/>
    </location>
</feature>
<dbReference type="Gene3D" id="3.40.50.150">
    <property type="entry name" value="Vaccinia Virus protein VP39"/>
    <property type="match status" value="1"/>
</dbReference>
<dbReference type="Proteomes" id="UP000224006">
    <property type="component" value="Chromosome X"/>
</dbReference>
<dbReference type="GO" id="GO:0030488">
    <property type="term" value="P:tRNA methylation"/>
    <property type="evidence" value="ECO:0007669"/>
    <property type="project" value="InterPro"/>
</dbReference>
<reference evidence="10 11" key="1">
    <citation type="submission" date="2017-09" db="EMBL/GenBank/DDBJ databases">
        <title>Genome sequencing of Besnoitia besnoiti strain Bb-Ger1.</title>
        <authorList>
            <person name="Schares G."/>
            <person name="Venepally P."/>
            <person name="Lorenzi H.A."/>
        </authorList>
    </citation>
    <scope>NUCLEOTIDE SEQUENCE [LARGE SCALE GENOMIC DNA]</scope>
    <source>
        <strain evidence="10 11">Bb-Ger1</strain>
    </source>
</reference>
<dbReference type="InterPro" id="IPR014816">
    <property type="entry name" value="tRNA_MeTrfase_Gcd14"/>
</dbReference>
<dbReference type="EC" id="2.1.1.220" evidence="2"/>
<gene>
    <name evidence="10" type="ORF">BESB_018640</name>
</gene>
<dbReference type="KEGG" id="bbes:BESB_018640"/>
<dbReference type="Gene3D" id="3.10.330.20">
    <property type="match status" value="1"/>
</dbReference>
<keyword evidence="11" id="KW-1185">Reference proteome</keyword>
<dbReference type="PROSITE" id="PS51620">
    <property type="entry name" value="SAM_TRM61"/>
    <property type="match status" value="1"/>
</dbReference>
<keyword evidence="3 10" id="KW-0489">Methyltransferase</keyword>
<evidence type="ECO:0000256" key="2">
    <source>
        <dbReference type="ARBA" id="ARBA00012796"/>
    </source>
</evidence>
<dbReference type="VEuPathDB" id="ToxoDB:BESB_018640"/>
<evidence type="ECO:0000256" key="7">
    <source>
        <dbReference type="ARBA" id="ARBA00023242"/>
    </source>
</evidence>
<feature type="compositionally biased region" description="Basic and acidic residues" evidence="8">
    <location>
        <begin position="301"/>
        <end position="310"/>
    </location>
</feature>
<dbReference type="GO" id="GO:0005634">
    <property type="term" value="C:nucleus"/>
    <property type="evidence" value="ECO:0007669"/>
    <property type="project" value="UniProtKB-SubCell"/>
</dbReference>
<feature type="region of interest" description="Disordered" evidence="8">
    <location>
        <begin position="505"/>
        <end position="564"/>
    </location>
</feature>
<dbReference type="GO" id="GO:0160107">
    <property type="term" value="F:tRNA (adenine(58)-N1)-methyltransferase activity"/>
    <property type="evidence" value="ECO:0007669"/>
    <property type="project" value="UniProtKB-EC"/>
</dbReference>
<evidence type="ECO:0000256" key="8">
    <source>
        <dbReference type="SAM" id="MobiDB-lite"/>
    </source>
</evidence>
<sequence>MGNLRSERIPGALPAAPPLSFPACDMPVASDGGEKERELNWHAAKTSADSRLSAAAGVEPGSAMQAKEGFPGMPRAACKKLARHACPRYGDFVILYGSHEVVIPVVLQRGRVSNSRLGNYRHEDIVATPYGSKVKERKSKRWLVVMHPSPDLFSLALTHRTQILYHADISLILMLLDAHPGKRICEAGTGSGSLSCHLARAVGPTGRVFTFEFHQLRRTEAEAEFKRLGLSEYLKSFHRDVCAEGFVMAPEALSSGSASTRCGASGPAAAAGPTARSGERCRAGEAPRAASDAAETASGGESRDATREPELPTPGSIDGLFLDVPSPWLALEHVNTALREGGRFVNFSPCIEQVQRVCESLCGRGYQGIRTFEVLRKPWGVWTTKPTARHCSTRGDVYSELSNLVQNCPPQEKGDTSARAGGDTDAALPPETSTASPPGVSCPGSATERQAEGASSETPRDGSRKKRKTGGGQGCVGEGSDQEVHLATFPLLISQQLGQALPEEFASAEGQSHRGAPPESREGESGGCAGGGDHDDAQCAADAASRPSCDFGSCHKKVQRDRQSGVVPVDFEATHYPLPMRGHTGYLTVAVKPHAR</sequence>
<evidence type="ECO:0000256" key="4">
    <source>
        <dbReference type="ARBA" id="ARBA00022679"/>
    </source>
</evidence>
<dbReference type="InterPro" id="IPR049470">
    <property type="entry name" value="TRM61_C"/>
</dbReference>
<feature type="region of interest" description="Disordered" evidence="8">
    <location>
        <begin position="406"/>
        <end position="479"/>
    </location>
</feature>
<evidence type="ECO:0000259" key="9">
    <source>
        <dbReference type="Pfam" id="PF08704"/>
    </source>
</evidence>
<dbReference type="PANTHER" id="PTHR12133">
    <property type="entry name" value="TRNA (ADENINE(58)-N(1))-METHYLTRANSFERASE"/>
    <property type="match status" value="1"/>
</dbReference>
<protein>
    <recommendedName>
        <fullName evidence="2">tRNA (adenine(58)-N(1))-methyltransferase</fullName>
        <ecNumber evidence="2">2.1.1.220</ecNumber>
    </recommendedName>
</protein>
<keyword evidence="4 10" id="KW-0808">Transferase</keyword>
<dbReference type="Pfam" id="PF08704">
    <property type="entry name" value="GCD14"/>
    <property type="match status" value="2"/>
</dbReference>
<comment type="subcellular location">
    <subcellularLocation>
        <location evidence="1">Nucleus</location>
    </subcellularLocation>
</comment>
<dbReference type="GO" id="GO:0031515">
    <property type="term" value="C:tRNA (m1A) methyltransferase complex"/>
    <property type="evidence" value="ECO:0007669"/>
    <property type="project" value="InterPro"/>
</dbReference>
<comment type="caution">
    <text evidence="10">The sequence shown here is derived from an EMBL/GenBank/DDBJ whole genome shotgun (WGS) entry which is preliminary data.</text>
</comment>
<keyword evidence="7" id="KW-0539">Nucleus</keyword>
<keyword evidence="5" id="KW-0949">S-adenosyl-L-methionine</keyword>
<feature type="domain" description="tRNA (adenine(58)-N(1))-methyltransferase catalytic subunit TRM61 C-terminal" evidence="9">
    <location>
        <begin position="315"/>
        <end position="385"/>
    </location>
</feature>
<accession>A0A2A9M9G1</accession>
<organism evidence="10 11">
    <name type="scientific">Besnoitia besnoiti</name>
    <name type="common">Apicomplexan protozoan</name>
    <dbReference type="NCBI Taxonomy" id="94643"/>
    <lineage>
        <taxon>Eukaryota</taxon>
        <taxon>Sar</taxon>
        <taxon>Alveolata</taxon>
        <taxon>Apicomplexa</taxon>
        <taxon>Conoidasida</taxon>
        <taxon>Coccidia</taxon>
        <taxon>Eucoccidiorida</taxon>
        <taxon>Eimeriorina</taxon>
        <taxon>Sarcocystidae</taxon>
        <taxon>Besnoitia</taxon>
    </lineage>
</organism>
<dbReference type="AlphaFoldDB" id="A0A2A9M9G1"/>
<feature type="region of interest" description="Disordered" evidence="8">
    <location>
        <begin position="258"/>
        <end position="317"/>
    </location>
</feature>
<evidence type="ECO:0000313" key="11">
    <source>
        <dbReference type="Proteomes" id="UP000224006"/>
    </source>
</evidence>
<evidence type="ECO:0000256" key="1">
    <source>
        <dbReference type="ARBA" id="ARBA00004123"/>
    </source>
</evidence>
<evidence type="ECO:0000313" key="10">
    <source>
        <dbReference type="EMBL" id="PFH32546.1"/>
    </source>
</evidence>
<name>A0A2A9M9G1_BESBE</name>
<dbReference type="OrthoDB" id="1925287at2759"/>
<dbReference type="RefSeq" id="XP_029216555.1">
    <property type="nucleotide sequence ID" value="XM_029360579.1"/>
</dbReference>
<evidence type="ECO:0000256" key="6">
    <source>
        <dbReference type="ARBA" id="ARBA00022694"/>
    </source>
</evidence>
<dbReference type="STRING" id="94643.A0A2A9M9G1"/>
<dbReference type="GeneID" id="40306925"/>
<keyword evidence="6" id="KW-0819">tRNA processing</keyword>
<feature type="domain" description="tRNA (adenine(58)-N(1))-methyltransferase catalytic subunit TRM61 C-terminal" evidence="9">
    <location>
        <begin position="142"/>
        <end position="246"/>
    </location>
</feature>
<dbReference type="PANTHER" id="PTHR12133:SF2">
    <property type="entry name" value="TRNA (ADENINE(58)-N(1))-METHYLTRANSFERASE CATALYTIC SUBUNIT TRMT61A"/>
    <property type="match status" value="1"/>
</dbReference>
<evidence type="ECO:0000256" key="5">
    <source>
        <dbReference type="ARBA" id="ARBA00022691"/>
    </source>
</evidence>
<dbReference type="EMBL" id="NWUJ01000011">
    <property type="protein sequence ID" value="PFH32546.1"/>
    <property type="molecule type" value="Genomic_DNA"/>
</dbReference>
<proteinExistence type="predicted"/>